<keyword evidence="4 6" id="KW-1133">Transmembrane helix</keyword>
<evidence type="ECO:0000256" key="1">
    <source>
        <dbReference type="ARBA" id="ARBA00004651"/>
    </source>
</evidence>
<evidence type="ECO:0000256" key="2">
    <source>
        <dbReference type="ARBA" id="ARBA00022475"/>
    </source>
</evidence>
<evidence type="ECO:0000313" key="9">
    <source>
        <dbReference type="Proteomes" id="UP000317835"/>
    </source>
</evidence>
<feature type="transmembrane region" description="Helical" evidence="6">
    <location>
        <begin position="434"/>
        <end position="460"/>
    </location>
</feature>
<comment type="subcellular location">
    <subcellularLocation>
        <location evidence="1">Cell membrane</location>
        <topology evidence="1">Multi-pass membrane protein</topology>
    </subcellularLocation>
</comment>
<dbReference type="Pfam" id="PF02687">
    <property type="entry name" value="FtsX"/>
    <property type="match status" value="1"/>
</dbReference>
<feature type="transmembrane region" description="Helical" evidence="6">
    <location>
        <begin position="480"/>
        <end position="504"/>
    </location>
</feature>
<evidence type="ECO:0000256" key="3">
    <source>
        <dbReference type="ARBA" id="ARBA00022692"/>
    </source>
</evidence>
<keyword evidence="3 6" id="KW-0812">Transmembrane</keyword>
<evidence type="ECO:0000313" key="8">
    <source>
        <dbReference type="EMBL" id="QDV36305.1"/>
    </source>
</evidence>
<protein>
    <submittedName>
        <fullName evidence="8">FtsX-like permease family protein</fullName>
    </submittedName>
</protein>
<dbReference type="AlphaFoldDB" id="A0A518H636"/>
<dbReference type="Proteomes" id="UP000317835">
    <property type="component" value="Chromosome"/>
</dbReference>
<dbReference type="GO" id="GO:0005886">
    <property type="term" value="C:plasma membrane"/>
    <property type="evidence" value="ECO:0007669"/>
    <property type="project" value="UniProtKB-SubCell"/>
</dbReference>
<feature type="transmembrane region" description="Helical" evidence="6">
    <location>
        <begin position="29"/>
        <end position="49"/>
    </location>
</feature>
<dbReference type="InterPro" id="IPR003838">
    <property type="entry name" value="ABC3_permease_C"/>
</dbReference>
<evidence type="ECO:0000259" key="7">
    <source>
        <dbReference type="Pfam" id="PF02687"/>
    </source>
</evidence>
<keyword evidence="9" id="KW-1185">Reference proteome</keyword>
<dbReference type="KEGG" id="tpla:ElP_42250"/>
<reference evidence="8 9" key="1">
    <citation type="submission" date="2019-02" db="EMBL/GenBank/DDBJ databases">
        <title>Deep-cultivation of Planctomycetes and their phenomic and genomic characterization uncovers novel biology.</title>
        <authorList>
            <person name="Wiegand S."/>
            <person name="Jogler M."/>
            <person name="Boedeker C."/>
            <person name="Pinto D."/>
            <person name="Vollmers J."/>
            <person name="Rivas-Marin E."/>
            <person name="Kohn T."/>
            <person name="Peeters S.H."/>
            <person name="Heuer A."/>
            <person name="Rast P."/>
            <person name="Oberbeckmann S."/>
            <person name="Bunk B."/>
            <person name="Jeske O."/>
            <person name="Meyerdierks A."/>
            <person name="Storesund J.E."/>
            <person name="Kallscheuer N."/>
            <person name="Luecker S."/>
            <person name="Lage O.M."/>
            <person name="Pohl T."/>
            <person name="Merkel B.J."/>
            <person name="Hornburger P."/>
            <person name="Mueller R.-W."/>
            <person name="Bruemmer F."/>
            <person name="Labrenz M."/>
            <person name="Spormann A.M."/>
            <person name="Op den Camp H."/>
            <person name="Overmann J."/>
            <person name="Amann R."/>
            <person name="Jetten M.S.M."/>
            <person name="Mascher T."/>
            <person name="Medema M.H."/>
            <person name="Devos D.P."/>
            <person name="Kaster A.-K."/>
            <person name="Ovreas L."/>
            <person name="Rohde M."/>
            <person name="Galperin M.Y."/>
            <person name="Jogler C."/>
        </authorList>
    </citation>
    <scope>NUCLEOTIDE SEQUENCE [LARGE SCALE GENOMIC DNA]</scope>
    <source>
        <strain evidence="8 9">ElP</strain>
    </source>
</reference>
<gene>
    <name evidence="8" type="ORF">ElP_42250</name>
</gene>
<accession>A0A518H636</accession>
<name>A0A518H636_9BACT</name>
<feature type="domain" description="ABC3 transporter permease C-terminal" evidence="7">
    <location>
        <begin position="395"/>
        <end position="514"/>
    </location>
</feature>
<dbReference type="EMBL" id="CP036426">
    <property type="protein sequence ID" value="QDV36305.1"/>
    <property type="molecule type" value="Genomic_DNA"/>
</dbReference>
<evidence type="ECO:0000256" key="6">
    <source>
        <dbReference type="SAM" id="Phobius"/>
    </source>
</evidence>
<proteinExistence type="predicted"/>
<organism evidence="8 9">
    <name type="scientific">Tautonia plasticadhaerens</name>
    <dbReference type="NCBI Taxonomy" id="2527974"/>
    <lineage>
        <taxon>Bacteria</taxon>
        <taxon>Pseudomonadati</taxon>
        <taxon>Planctomycetota</taxon>
        <taxon>Planctomycetia</taxon>
        <taxon>Isosphaerales</taxon>
        <taxon>Isosphaeraceae</taxon>
        <taxon>Tautonia</taxon>
    </lineage>
</organism>
<evidence type="ECO:0000256" key="5">
    <source>
        <dbReference type="ARBA" id="ARBA00023136"/>
    </source>
</evidence>
<dbReference type="RefSeq" id="WP_145272466.1">
    <property type="nucleotide sequence ID" value="NZ_CP036426.1"/>
</dbReference>
<evidence type="ECO:0000256" key="4">
    <source>
        <dbReference type="ARBA" id="ARBA00022989"/>
    </source>
</evidence>
<feature type="transmembrane region" description="Helical" evidence="6">
    <location>
        <begin position="390"/>
        <end position="413"/>
    </location>
</feature>
<keyword evidence="5 6" id="KW-0472">Membrane</keyword>
<keyword evidence="2" id="KW-1003">Cell membrane</keyword>
<sequence length="521" mass="57206">MRPSGPRLPYLARFAACDLFERTSLRITVAVITTIAAVVAFSVLARGLALGAHRVNVQRLQDDPLNRSLWYGVRSSRLMTGGRIAEIDEALRAALPAGAIEGLYPYSKTPDDWEWLTADGTSIERPVGRTIRPEDRLLESFPLREGRPPILRLDDDEGIVASPKMLELLGYDPESPPPESLSLRRGRRDTVPVPLLGVTEKPLPDYADFVVGERYEAKLRQIDPDPVLGQLRSGPVPPDWAAAAREGSLPPNVSETLDKARLFLEVEDLSSGSHWNLTFIGDVSEAPGLRAWRDLLVALAGEMLRAGMPPAPRLTEIPEGQYASEEAVPWEDHQFVAVVAADIEYLPEIERIVNETLARSIRPELAVPLNQGVSDEVIKFSRQTREALNILTYLSLGIALVAMLNLMVVEWLRAERKIPEWGLLKAVGMTEAELAALSVLEGVVLGTLGVAAGAAFGIGVGRWASASYYRDRPLDSEMGFIWSPLLLLAMSGLVVCLCGFGTWLANRTSRRSPPCESLKMR</sequence>